<dbReference type="InterPro" id="IPR002421">
    <property type="entry name" value="5-3_exonuclease"/>
</dbReference>
<dbReference type="InterPro" id="IPR020046">
    <property type="entry name" value="5-3_exonucl_a-hlix_arch_N"/>
</dbReference>
<dbReference type="InterPro" id="IPR020045">
    <property type="entry name" value="DNA_polI_H3TH"/>
</dbReference>
<evidence type="ECO:0000256" key="2">
    <source>
        <dbReference type="ARBA" id="ARBA00022801"/>
    </source>
</evidence>
<keyword evidence="4" id="KW-0238">DNA-binding</keyword>
<keyword evidence="2" id="KW-0378">Hydrolase</keyword>
<dbReference type="InterPro" id="IPR036279">
    <property type="entry name" value="5-3_exonuclease_C_sf"/>
</dbReference>
<reference evidence="8" key="1">
    <citation type="submission" date="2020-01" db="EMBL/GenBank/DDBJ databases">
        <title>Whole-genome analyses of novel actinobacteria.</title>
        <authorList>
            <person name="Sahin N."/>
        </authorList>
    </citation>
    <scope>NUCLEOTIDE SEQUENCE</scope>
    <source>
        <strain evidence="8">YC537</strain>
    </source>
</reference>
<dbReference type="AlphaFoldDB" id="A0A964XJK8"/>
<dbReference type="GO" id="GO:0003677">
    <property type="term" value="F:DNA binding"/>
    <property type="evidence" value="ECO:0007669"/>
    <property type="project" value="UniProtKB-KW"/>
</dbReference>
<dbReference type="SUPFAM" id="SSF47807">
    <property type="entry name" value="5' to 3' exonuclease, C-terminal subdomain"/>
    <property type="match status" value="1"/>
</dbReference>
<evidence type="ECO:0000313" key="9">
    <source>
        <dbReference type="Proteomes" id="UP000598297"/>
    </source>
</evidence>
<organism evidence="8 9">
    <name type="scientific">Streptomyces boluensis</name>
    <dbReference type="NCBI Taxonomy" id="1775135"/>
    <lineage>
        <taxon>Bacteria</taxon>
        <taxon>Bacillati</taxon>
        <taxon>Actinomycetota</taxon>
        <taxon>Actinomycetes</taxon>
        <taxon>Kitasatosporales</taxon>
        <taxon>Streptomycetaceae</taxon>
        <taxon>Streptomyces</taxon>
    </lineage>
</organism>
<dbReference type="SMART" id="SM00475">
    <property type="entry name" value="53EXOc"/>
    <property type="match status" value="1"/>
</dbReference>
<dbReference type="GO" id="GO:0033567">
    <property type="term" value="P:DNA replication, Okazaki fragment processing"/>
    <property type="evidence" value="ECO:0007669"/>
    <property type="project" value="InterPro"/>
</dbReference>
<keyword evidence="3" id="KW-0269">Exonuclease</keyword>
<sequence>MLLDTASLYFRAYFGVPESVKSPDGTPVNAVRGLIEFISRLVLDHHPDELVACMDADWRPQWRVDLIPSYKAHRVAEEVPDGADAEEIPDTLSPQVPIVEDVLDALGIARIGAEGYEADDVIGTLTARATGPVDIVTGDRDLYQLVDDKREIRVLYPLKGVGTLQLTDETWLREKYAVDGSGYVDLALLRGDPSDGLPGVPGIGEKTAAKLLAQFGDLAGIMAAVDDPKSKLTPSQRKRLDESRPYVAVAPKVVRVATDVPVPDIPLTLPREPRDPAALDELATQWGLTGPLKRLVTLLEG</sequence>
<feature type="domain" description="5'-3' exonuclease" evidence="7">
    <location>
        <begin position="1"/>
        <end position="268"/>
    </location>
</feature>
<dbReference type="Proteomes" id="UP000598297">
    <property type="component" value="Unassembled WGS sequence"/>
</dbReference>
<dbReference type="GO" id="GO:0008409">
    <property type="term" value="F:5'-3' exonuclease activity"/>
    <property type="evidence" value="ECO:0007669"/>
    <property type="project" value="InterPro"/>
</dbReference>
<proteinExistence type="predicted"/>
<dbReference type="OrthoDB" id="9806424at2"/>
<name>A0A964XJK8_9ACTN</name>
<dbReference type="InterPro" id="IPR029060">
    <property type="entry name" value="PIN-like_dom_sf"/>
</dbReference>
<evidence type="ECO:0000256" key="5">
    <source>
        <dbReference type="ARBA" id="ARBA00049957"/>
    </source>
</evidence>
<dbReference type="CDD" id="cd09898">
    <property type="entry name" value="H3TH_53EXO"/>
    <property type="match status" value="1"/>
</dbReference>
<gene>
    <name evidence="8" type="ORF">GUY60_08235</name>
</gene>
<comment type="caution">
    <text evidence="8">The sequence shown here is derived from an EMBL/GenBank/DDBJ whole genome shotgun (WGS) entry which is preliminary data.</text>
</comment>
<dbReference type="GO" id="GO:0017108">
    <property type="term" value="F:5'-flap endonuclease activity"/>
    <property type="evidence" value="ECO:0007669"/>
    <property type="project" value="InterPro"/>
</dbReference>
<dbReference type="PANTHER" id="PTHR42646:SF2">
    <property type="entry name" value="5'-3' EXONUCLEASE FAMILY PROTEIN"/>
    <property type="match status" value="1"/>
</dbReference>
<evidence type="ECO:0000256" key="3">
    <source>
        <dbReference type="ARBA" id="ARBA00022839"/>
    </source>
</evidence>
<dbReference type="Gene3D" id="3.40.50.1010">
    <property type="entry name" value="5'-nuclease"/>
    <property type="match status" value="1"/>
</dbReference>
<keyword evidence="8" id="KW-0255">Endonuclease</keyword>
<dbReference type="SMART" id="SM00279">
    <property type="entry name" value="HhH2"/>
    <property type="match status" value="1"/>
</dbReference>
<dbReference type="EMBL" id="JAAAHS010000039">
    <property type="protein sequence ID" value="NBE51414.1"/>
    <property type="molecule type" value="Genomic_DNA"/>
</dbReference>
<dbReference type="Pfam" id="PF01367">
    <property type="entry name" value="5_3_exonuc"/>
    <property type="match status" value="1"/>
</dbReference>
<dbReference type="Pfam" id="PF02739">
    <property type="entry name" value="5_3_exonuc_N"/>
    <property type="match status" value="1"/>
</dbReference>
<dbReference type="InterPro" id="IPR038969">
    <property type="entry name" value="FEN"/>
</dbReference>
<dbReference type="PANTHER" id="PTHR42646">
    <property type="entry name" value="FLAP ENDONUCLEASE XNI"/>
    <property type="match status" value="1"/>
</dbReference>
<evidence type="ECO:0000313" key="8">
    <source>
        <dbReference type="EMBL" id="NBE51414.1"/>
    </source>
</evidence>
<keyword evidence="9" id="KW-1185">Reference proteome</keyword>
<comment type="function">
    <text evidence="5">5'-3' exonuclease acting preferentially on double-stranded DNA.</text>
</comment>
<dbReference type="CDD" id="cd09859">
    <property type="entry name" value="PIN_53EXO"/>
    <property type="match status" value="1"/>
</dbReference>
<dbReference type="SUPFAM" id="SSF88723">
    <property type="entry name" value="PIN domain-like"/>
    <property type="match status" value="1"/>
</dbReference>
<evidence type="ECO:0000256" key="1">
    <source>
        <dbReference type="ARBA" id="ARBA00022722"/>
    </source>
</evidence>
<evidence type="ECO:0000256" key="4">
    <source>
        <dbReference type="ARBA" id="ARBA00023125"/>
    </source>
</evidence>
<dbReference type="RefSeq" id="WP_161695420.1">
    <property type="nucleotide sequence ID" value="NZ_JAAAHS010000039.1"/>
</dbReference>
<protein>
    <recommendedName>
        <fullName evidence="6">5'-3' exonuclease</fullName>
    </recommendedName>
</protein>
<evidence type="ECO:0000259" key="7">
    <source>
        <dbReference type="SMART" id="SM00475"/>
    </source>
</evidence>
<dbReference type="Gene3D" id="1.10.150.20">
    <property type="entry name" value="5' to 3' exonuclease, C-terminal subdomain"/>
    <property type="match status" value="1"/>
</dbReference>
<dbReference type="InterPro" id="IPR008918">
    <property type="entry name" value="HhH2"/>
</dbReference>
<keyword evidence="1" id="KW-0540">Nuclease</keyword>
<accession>A0A964XJK8</accession>
<evidence type="ECO:0000256" key="6">
    <source>
        <dbReference type="ARBA" id="ARBA00050026"/>
    </source>
</evidence>